<feature type="transmembrane region" description="Helical" evidence="7">
    <location>
        <begin position="20"/>
        <end position="38"/>
    </location>
</feature>
<evidence type="ECO:0000313" key="9">
    <source>
        <dbReference type="EMBL" id="QNO50038.1"/>
    </source>
</evidence>
<dbReference type="AlphaFoldDB" id="A0A7G9YPV4"/>
<dbReference type="InterPro" id="IPR000515">
    <property type="entry name" value="MetI-like"/>
</dbReference>
<sequence length="266" mass="29385">MKRCTTNSSDMISAIRRYGVEIVSLCVAVVIWQLTAPYVTRGNFTLPGFTDVLASFYSLWDVMITDAATSLLHFGIGMAAGMCVAIPLGVGMGWFRVVDRIFDPIIEILRPIPPLAWIPFAIVFIGLTHTSAGTIVFVGAVFPILINTYQGFRNVPKVLIEAAMVLGCTRNYDLIRKVAFPSAIPDIATGIRVAMGVAWMCVVAAEMFGVSTTGIGYKIIHWAHFHRMDHVMAYMLLLGFISLFIDGAFRFLIDKRLSKWRKGVIA</sequence>
<proteinExistence type="inferred from homology"/>
<dbReference type="GO" id="GO:0055085">
    <property type="term" value="P:transmembrane transport"/>
    <property type="evidence" value="ECO:0007669"/>
    <property type="project" value="InterPro"/>
</dbReference>
<reference evidence="9" key="1">
    <citation type="submission" date="2020-06" db="EMBL/GenBank/DDBJ databases">
        <title>Unique genomic features of the anaerobic methanotrophic archaea.</title>
        <authorList>
            <person name="Chadwick G.L."/>
            <person name="Skennerton C.T."/>
            <person name="Laso-Perez R."/>
            <person name="Leu A.O."/>
            <person name="Speth D.R."/>
            <person name="Yu H."/>
            <person name="Morgan-Lang C."/>
            <person name="Hatzenpichler R."/>
            <person name="Goudeau D."/>
            <person name="Malmstrom R."/>
            <person name="Brazelton W.J."/>
            <person name="Woyke T."/>
            <person name="Hallam S.J."/>
            <person name="Tyson G.W."/>
            <person name="Wegener G."/>
            <person name="Boetius A."/>
            <person name="Orphan V."/>
        </authorList>
    </citation>
    <scope>NUCLEOTIDE SEQUENCE</scope>
</reference>
<keyword evidence="6 7" id="KW-0472">Membrane</keyword>
<dbReference type="CDD" id="cd06261">
    <property type="entry name" value="TM_PBP2"/>
    <property type="match status" value="1"/>
</dbReference>
<feature type="domain" description="ABC transmembrane type-1" evidence="8">
    <location>
        <begin position="59"/>
        <end position="249"/>
    </location>
</feature>
<evidence type="ECO:0000256" key="5">
    <source>
        <dbReference type="ARBA" id="ARBA00022989"/>
    </source>
</evidence>
<keyword evidence="2 7" id="KW-0813">Transport</keyword>
<evidence type="ECO:0000256" key="4">
    <source>
        <dbReference type="ARBA" id="ARBA00022692"/>
    </source>
</evidence>
<comment type="subcellular location">
    <subcellularLocation>
        <location evidence="1 7">Cell membrane</location>
        <topology evidence="1 7">Multi-pass membrane protein</topology>
    </subcellularLocation>
</comment>
<evidence type="ECO:0000256" key="6">
    <source>
        <dbReference type="ARBA" id="ARBA00023136"/>
    </source>
</evidence>
<dbReference type="InterPro" id="IPR035906">
    <property type="entry name" value="MetI-like_sf"/>
</dbReference>
<name>A0A7G9YPV4_9EURY</name>
<accession>A0A7G9YPV4</accession>
<evidence type="ECO:0000256" key="3">
    <source>
        <dbReference type="ARBA" id="ARBA00022475"/>
    </source>
</evidence>
<protein>
    <recommendedName>
        <fullName evidence="8">ABC transmembrane type-1 domain-containing protein</fullName>
    </recommendedName>
</protein>
<gene>
    <name evidence="9" type="ORF">MMAJBCMK_00021</name>
</gene>
<feature type="transmembrane region" description="Helical" evidence="7">
    <location>
        <begin position="115"/>
        <end position="146"/>
    </location>
</feature>
<dbReference type="PANTHER" id="PTHR30151:SF0">
    <property type="entry name" value="ABC TRANSPORTER PERMEASE PROTEIN MJ0413-RELATED"/>
    <property type="match status" value="1"/>
</dbReference>
<keyword evidence="3" id="KW-1003">Cell membrane</keyword>
<dbReference type="PROSITE" id="PS50928">
    <property type="entry name" value="ABC_TM1"/>
    <property type="match status" value="1"/>
</dbReference>
<dbReference type="Gene3D" id="1.10.3720.10">
    <property type="entry name" value="MetI-like"/>
    <property type="match status" value="1"/>
</dbReference>
<feature type="transmembrane region" description="Helical" evidence="7">
    <location>
        <begin position="197"/>
        <end position="220"/>
    </location>
</feature>
<feature type="transmembrane region" description="Helical" evidence="7">
    <location>
        <begin position="71"/>
        <end position="95"/>
    </location>
</feature>
<dbReference type="Pfam" id="PF00528">
    <property type="entry name" value="BPD_transp_1"/>
    <property type="match status" value="1"/>
</dbReference>
<evidence type="ECO:0000259" key="8">
    <source>
        <dbReference type="PROSITE" id="PS50928"/>
    </source>
</evidence>
<evidence type="ECO:0000256" key="1">
    <source>
        <dbReference type="ARBA" id="ARBA00004651"/>
    </source>
</evidence>
<evidence type="ECO:0000256" key="2">
    <source>
        <dbReference type="ARBA" id="ARBA00022448"/>
    </source>
</evidence>
<organism evidence="9">
    <name type="scientific">Candidatus Methanogaster sp. ANME-2c ERB4</name>
    <dbReference type="NCBI Taxonomy" id="2759911"/>
    <lineage>
        <taxon>Archaea</taxon>
        <taxon>Methanobacteriati</taxon>
        <taxon>Methanobacteriota</taxon>
        <taxon>Stenosarchaea group</taxon>
        <taxon>Methanomicrobia</taxon>
        <taxon>Methanosarcinales</taxon>
        <taxon>ANME-2 cluster</taxon>
        <taxon>Candidatus Methanogasteraceae</taxon>
        <taxon>Candidatus Methanogaster</taxon>
    </lineage>
</organism>
<dbReference type="PANTHER" id="PTHR30151">
    <property type="entry name" value="ALKANE SULFONATE ABC TRANSPORTER-RELATED, MEMBRANE SUBUNIT"/>
    <property type="match status" value="1"/>
</dbReference>
<keyword evidence="5 7" id="KW-1133">Transmembrane helix</keyword>
<keyword evidence="4 7" id="KW-0812">Transmembrane</keyword>
<feature type="transmembrane region" description="Helical" evidence="7">
    <location>
        <begin position="44"/>
        <end position="64"/>
    </location>
</feature>
<comment type="similarity">
    <text evidence="7">Belongs to the binding-protein-dependent transport system permease family.</text>
</comment>
<dbReference type="EMBL" id="MT631402">
    <property type="protein sequence ID" value="QNO50038.1"/>
    <property type="molecule type" value="Genomic_DNA"/>
</dbReference>
<dbReference type="GO" id="GO:0005886">
    <property type="term" value="C:plasma membrane"/>
    <property type="evidence" value="ECO:0007669"/>
    <property type="project" value="UniProtKB-SubCell"/>
</dbReference>
<dbReference type="SUPFAM" id="SSF161098">
    <property type="entry name" value="MetI-like"/>
    <property type="match status" value="1"/>
</dbReference>
<evidence type="ECO:0000256" key="7">
    <source>
        <dbReference type="RuleBase" id="RU363032"/>
    </source>
</evidence>
<feature type="transmembrane region" description="Helical" evidence="7">
    <location>
        <begin position="232"/>
        <end position="253"/>
    </location>
</feature>